<name>A0A645FBJ5_9ZZZZ</name>
<dbReference type="EMBL" id="VSSQ01057870">
    <property type="protein sequence ID" value="MPN11637.1"/>
    <property type="molecule type" value="Genomic_DNA"/>
</dbReference>
<accession>A0A645FBJ5</accession>
<reference evidence="1" key="1">
    <citation type="submission" date="2019-08" db="EMBL/GenBank/DDBJ databases">
        <authorList>
            <person name="Kucharzyk K."/>
            <person name="Murdoch R.W."/>
            <person name="Higgins S."/>
            <person name="Loffler F."/>
        </authorList>
    </citation>
    <scope>NUCLEOTIDE SEQUENCE</scope>
</reference>
<comment type="caution">
    <text evidence="1">The sequence shown here is derived from an EMBL/GenBank/DDBJ whole genome shotgun (WGS) entry which is preliminary data.</text>
</comment>
<evidence type="ECO:0000313" key="1">
    <source>
        <dbReference type="EMBL" id="MPN11637.1"/>
    </source>
</evidence>
<proteinExistence type="predicted"/>
<protein>
    <submittedName>
        <fullName evidence="1">Uncharacterized protein</fullName>
    </submittedName>
</protein>
<gene>
    <name evidence="1" type="ORF">SDC9_158941</name>
</gene>
<dbReference type="AlphaFoldDB" id="A0A645FBJ5"/>
<sequence length="80" mass="9263">MGSQAAKTELETVSKDKEAIAAKVTNLLDQQKIINQPVFSPTDYFKLISTEQKQQLLQRLPYKIAAVRLEDDFVFWLQEY</sequence>
<organism evidence="1">
    <name type="scientific">bioreactor metagenome</name>
    <dbReference type="NCBI Taxonomy" id="1076179"/>
    <lineage>
        <taxon>unclassified sequences</taxon>
        <taxon>metagenomes</taxon>
        <taxon>ecological metagenomes</taxon>
    </lineage>
</organism>